<protein>
    <submittedName>
        <fullName evidence="2">Uncharacterized protein</fullName>
    </submittedName>
</protein>
<organism evidence="2 3">
    <name type="scientific">Pseudoalteromonas luteoviolacea</name>
    <dbReference type="NCBI Taxonomy" id="43657"/>
    <lineage>
        <taxon>Bacteria</taxon>
        <taxon>Pseudomonadati</taxon>
        <taxon>Pseudomonadota</taxon>
        <taxon>Gammaproteobacteria</taxon>
        <taxon>Alteromonadales</taxon>
        <taxon>Pseudoalteromonadaceae</taxon>
        <taxon>Pseudoalteromonas</taxon>
    </lineage>
</organism>
<keyword evidence="1" id="KW-0732">Signal</keyword>
<dbReference type="Proteomes" id="UP000031327">
    <property type="component" value="Unassembled WGS sequence"/>
</dbReference>
<comment type="caution">
    <text evidence="2">The sequence shown here is derived from an EMBL/GenBank/DDBJ whole genome shotgun (WGS) entry which is preliminary data.</text>
</comment>
<proteinExistence type="predicted"/>
<dbReference type="RefSeq" id="WP_039610807.1">
    <property type="nucleotide sequence ID" value="NZ_JWIC01000007.1"/>
</dbReference>
<reference evidence="2 3" key="1">
    <citation type="submission" date="2014-12" db="EMBL/GenBank/DDBJ databases">
        <title>Draft Genome Sequence of Pseudoalteromonas luteoviolacea HI1.</title>
        <authorList>
            <person name="Asahina A.Y."/>
            <person name="Hadfield M.G."/>
        </authorList>
    </citation>
    <scope>NUCLEOTIDE SEQUENCE [LARGE SCALE GENOMIC DNA]</scope>
    <source>
        <strain evidence="2 3">HI1</strain>
    </source>
</reference>
<accession>A0A0C1MH36</accession>
<feature type="signal peptide" evidence="1">
    <location>
        <begin position="1"/>
        <end position="26"/>
    </location>
</feature>
<gene>
    <name evidence="2" type="ORF">JF50_18395</name>
</gene>
<name>A0A0C1MH36_9GAMM</name>
<dbReference type="EMBL" id="JWIC01000007">
    <property type="protein sequence ID" value="KID56234.1"/>
    <property type="molecule type" value="Genomic_DNA"/>
</dbReference>
<evidence type="ECO:0000313" key="3">
    <source>
        <dbReference type="Proteomes" id="UP000031327"/>
    </source>
</evidence>
<sequence length="114" mass="12304">MKTIYQQTVFGSMVILSLFASTSVKAKGVITDIEVKSGIAYFQLSTLKDSVASCVSEDHKQLWSVDVTANSNQGTYLMLLSAVNSALTLEVTSAHDCRLAAGIERVKFITIVTP</sequence>
<evidence type="ECO:0000313" key="2">
    <source>
        <dbReference type="EMBL" id="KID56234.1"/>
    </source>
</evidence>
<dbReference type="AlphaFoldDB" id="A0A0C1MH36"/>
<dbReference type="OrthoDB" id="6290628at2"/>
<feature type="chain" id="PRO_5002135976" evidence="1">
    <location>
        <begin position="27"/>
        <end position="114"/>
    </location>
</feature>
<evidence type="ECO:0000256" key="1">
    <source>
        <dbReference type="SAM" id="SignalP"/>
    </source>
</evidence>